<feature type="compositionally biased region" description="Basic and acidic residues" evidence="1">
    <location>
        <begin position="122"/>
        <end position="137"/>
    </location>
</feature>
<evidence type="ECO:0000313" key="2">
    <source>
        <dbReference type="EMBL" id="QDX29552.1"/>
    </source>
</evidence>
<proteinExistence type="predicted"/>
<dbReference type="KEGG" id="dic:Dpoa569_0001331"/>
<gene>
    <name evidence="2" type="ORF">Dpoa569_0001331</name>
</gene>
<evidence type="ECO:0008006" key="4">
    <source>
        <dbReference type="Google" id="ProtNLM"/>
    </source>
</evidence>
<dbReference type="OrthoDB" id="7028390at2"/>
<dbReference type="RefSeq" id="WP_042871480.1">
    <property type="nucleotide sequence ID" value="NZ_CM001975.1"/>
</dbReference>
<organism evidence="2 3">
    <name type="scientific">Dickeya poaceiphila</name>
    <dbReference type="NCBI Taxonomy" id="568768"/>
    <lineage>
        <taxon>Bacteria</taxon>
        <taxon>Pseudomonadati</taxon>
        <taxon>Pseudomonadota</taxon>
        <taxon>Gammaproteobacteria</taxon>
        <taxon>Enterobacterales</taxon>
        <taxon>Pectobacteriaceae</taxon>
        <taxon>Dickeya</taxon>
    </lineage>
</organism>
<evidence type="ECO:0000313" key="3">
    <source>
        <dbReference type="Proteomes" id="UP000320591"/>
    </source>
</evidence>
<name>A0A5B8I327_9GAMM</name>
<reference evidence="2 3" key="1">
    <citation type="journal article" date="2019" name="Environ. Microbiol.">
        <title>The phytopathogenic nature of Dickeya aquatica 174/2 and the dynamic early evolution of Dickeya pathogenicity.</title>
        <authorList>
            <person name="Duprey A."/>
            <person name="Taib N."/>
            <person name="Leonard S."/>
            <person name="Garin T."/>
            <person name="Flandrois J.P."/>
            <person name="Nasser W."/>
            <person name="Brochier-Armanet C."/>
            <person name="Reverchon S."/>
        </authorList>
    </citation>
    <scope>NUCLEOTIDE SEQUENCE [LARGE SCALE GENOMIC DNA]</scope>
    <source>
        <strain evidence="2 3">NCPPB 569</strain>
    </source>
</reference>
<dbReference type="STRING" id="568768.GCA_000406125_02526"/>
<sequence>MGISGGDKMLSALQAIAEKTQISLSAGILAGATNEDMGELIAPYAAANEYGTKTIPPRPFMRTSIDNHAKDWSQQLAKSLDGIGADPGVVKKGFDRLGLTIVQDIRDSIESSIPPANAKSTIDAKIRKGRKEPDKTLIDSGSMQRAVDYEINGGDDGSV</sequence>
<accession>A0A5B8I327</accession>
<dbReference type="EMBL" id="CP042220">
    <property type="protein sequence ID" value="QDX29552.1"/>
    <property type="molecule type" value="Genomic_DNA"/>
</dbReference>
<dbReference type="AlphaFoldDB" id="A0A5B8I327"/>
<dbReference type="Proteomes" id="UP000320591">
    <property type="component" value="Chromosome"/>
</dbReference>
<evidence type="ECO:0000256" key="1">
    <source>
        <dbReference type="SAM" id="MobiDB-lite"/>
    </source>
</evidence>
<protein>
    <recommendedName>
        <fullName evidence="4">Bacteriophage protein</fullName>
    </recommendedName>
</protein>
<keyword evidence="3" id="KW-1185">Reference proteome</keyword>
<feature type="region of interest" description="Disordered" evidence="1">
    <location>
        <begin position="112"/>
        <end position="159"/>
    </location>
</feature>